<feature type="transmembrane region" description="Helical" evidence="2">
    <location>
        <begin position="218"/>
        <end position="240"/>
    </location>
</feature>
<dbReference type="Proteomes" id="UP000315343">
    <property type="component" value="Unassembled WGS sequence"/>
</dbReference>
<dbReference type="GO" id="GO:0016791">
    <property type="term" value="F:phosphatase activity"/>
    <property type="evidence" value="ECO:0007669"/>
    <property type="project" value="TreeGrafter"/>
</dbReference>
<dbReference type="Pfam" id="PF17159">
    <property type="entry name" value="MASE3"/>
    <property type="match status" value="1"/>
</dbReference>
<protein>
    <submittedName>
        <fullName evidence="4">Sigma-B regulation protein RsbU (Phosphoserine phosphatase)</fullName>
    </submittedName>
</protein>
<keyword evidence="1" id="KW-0378">Hydrolase</keyword>
<feature type="transmembrane region" description="Helical" evidence="2">
    <location>
        <begin position="16"/>
        <end position="35"/>
    </location>
</feature>
<dbReference type="RefSeq" id="WP_170226101.1">
    <property type="nucleotide sequence ID" value="NZ_JAYFNS010000007.1"/>
</dbReference>
<dbReference type="Pfam" id="PF07228">
    <property type="entry name" value="SpoIIE"/>
    <property type="match status" value="1"/>
</dbReference>
<feature type="transmembrane region" description="Helical" evidence="2">
    <location>
        <begin position="81"/>
        <end position="100"/>
    </location>
</feature>
<keyword evidence="2" id="KW-0812">Transmembrane</keyword>
<organism evidence="4 5">
    <name type="scientific">Sedimentibacter saalensis</name>
    <dbReference type="NCBI Taxonomy" id="130788"/>
    <lineage>
        <taxon>Bacteria</taxon>
        <taxon>Bacillati</taxon>
        <taxon>Bacillota</taxon>
        <taxon>Tissierellia</taxon>
        <taxon>Sedimentibacter</taxon>
    </lineage>
</organism>
<evidence type="ECO:0000313" key="4">
    <source>
        <dbReference type="EMBL" id="TWH82582.1"/>
    </source>
</evidence>
<keyword evidence="2" id="KW-0472">Membrane</keyword>
<dbReference type="Gene3D" id="3.60.40.10">
    <property type="entry name" value="PPM-type phosphatase domain"/>
    <property type="match status" value="1"/>
</dbReference>
<keyword evidence="2" id="KW-1133">Transmembrane helix</keyword>
<evidence type="ECO:0000256" key="2">
    <source>
        <dbReference type="SAM" id="Phobius"/>
    </source>
</evidence>
<reference evidence="4 5" key="1">
    <citation type="submission" date="2019-07" db="EMBL/GenBank/DDBJ databases">
        <title>Genomic Encyclopedia of Type Strains, Phase I: the one thousand microbial genomes (KMG-I) project.</title>
        <authorList>
            <person name="Kyrpides N."/>
        </authorList>
    </citation>
    <scope>NUCLEOTIDE SEQUENCE [LARGE SCALE GENOMIC DNA]</scope>
    <source>
        <strain evidence="4 5">DSM 13558</strain>
    </source>
</reference>
<keyword evidence="5" id="KW-1185">Reference proteome</keyword>
<feature type="domain" description="PPM-type phosphatase" evidence="3">
    <location>
        <begin position="329"/>
        <end position="556"/>
    </location>
</feature>
<name>A0A562JH51_9FIRM</name>
<feature type="transmembrane region" description="Helical" evidence="2">
    <location>
        <begin position="189"/>
        <end position="206"/>
    </location>
</feature>
<feature type="transmembrane region" description="Helical" evidence="2">
    <location>
        <begin position="47"/>
        <end position="69"/>
    </location>
</feature>
<evidence type="ECO:0000259" key="3">
    <source>
        <dbReference type="SMART" id="SM00331"/>
    </source>
</evidence>
<dbReference type="EMBL" id="VLKH01000002">
    <property type="protein sequence ID" value="TWH82582.1"/>
    <property type="molecule type" value="Genomic_DNA"/>
</dbReference>
<dbReference type="InterPro" id="IPR052016">
    <property type="entry name" value="Bact_Sigma-Reg"/>
</dbReference>
<sequence length="557" mass="63688">METKNILENFKRYDKIIIVFIVSLLLFGSAAYYNTFFEEVMSVATYLTWHSLFEFASILAAFSIFLVTYHVYDESGSLRMILLGCTFLAMGCLDTFHTLSYKGMADFFISNDGANRATTFWIFSRLIGSIGFLEAVTIPLNVKCRYNKWIFVAPTIILVIVLLIIATYYPHVFPVMYVEGKGLTTAKIVTEYFIVFIMGITFLKNAADYKHEKSSQEYLFMISLLVSIFSEFAFISYGSVYDAFNYLGHIYKIVAYFILFKVIYAENVSIPYRELKKTKNELKRYSENLNYLVKQRTEKLEEINQTLMTDLEYAREMQRSMLPSQMPKDMKVSFQAEYLPAERLSGDFYNVIKLDENNIAVYIGDVSGHGVSAAMLTVFANQNIVYTNDETENLEIITPGFVLKKMYKSFNKTNFNTEAYLVMLYGVYNTSSGCFTYASGGLNEPPLVIKNNGEIIELNSSGFPICKLGEYFMPFFEDSTVNLEPGDKILFYTDGLVEAKNNDGEIYGQQNIKDFLKLNTALGAVDLKNIVKQNLFSHIGKENKLMDDATFLIMEVH</sequence>
<dbReference type="InterPro" id="IPR033425">
    <property type="entry name" value="MASE3"/>
</dbReference>
<dbReference type="SMART" id="SM00331">
    <property type="entry name" value="PP2C_SIG"/>
    <property type="match status" value="1"/>
</dbReference>
<evidence type="ECO:0000313" key="5">
    <source>
        <dbReference type="Proteomes" id="UP000315343"/>
    </source>
</evidence>
<dbReference type="InterPro" id="IPR001932">
    <property type="entry name" value="PPM-type_phosphatase-like_dom"/>
</dbReference>
<dbReference type="InterPro" id="IPR036457">
    <property type="entry name" value="PPM-type-like_dom_sf"/>
</dbReference>
<proteinExistence type="predicted"/>
<feature type="transmembrane region" description="Helical" evidence="2">
    <location>
        <begin position="120"/>
        <end position="142"/>
    </location>
</feature>
<feature type="transmembrane region" description="Helical" evidence="2">
    <location>
        <begin position="149"/>
        <end position="169"/>
    </location>
</feature>
<gene>
    <name evidence="4" type="ORF">LY60_00883</name>
</gene>
<accession>A0A562JH51</accession>
<dbReference type="PANTHER" id="PTHR43156">
    <property type="entry name" value="STAGE II SPORULATION PROTEIN E-RELATED"/>
    <property type="match status" value="1"/>
</dbReference>
<dbReference type="PANTHER" id="PTHR43156:SF2">
    <property type="entry name" value="STAGE II SPORULATION PROTEIN E"/>
    <property type="match status" value="1"/>
</dbReference>
<comment type="caution">
    <text evidence="4">The sequence shown here is derived from an EMBL/GenBank/DDBJ whole genome shotgun (WGS) entry which is preliminary data.</text>
</comment>
<feature type="transmembrane region" description="Helical" evidence="2">
    <location>
        <begin position="246"/>
        <end position="264"/>
    </location>
</feature>
<evidence type="ECO:0000256" key="1">
    <source>
        <dbReference type="ARBA" id="ARBA00022801"/>
    </source>
</evidence>
<dbReference type="AlphaFoldDB" id="A0A562JH51"/>